<evidence type="ECO:0000313" key="3">
    <source>
        <dbReference type="EMBL" id="OYN87534.1"/>
    </source>
</evidence>
<protein>
    <recommendedName>
        <fullName evidence="2">Heparinase II/III-like C-terminal domain-containing protein</fullName>
    </recommendedName>
</protein>
<dbReference type="Pfam" id="PF07940">
    <property type="entry name" value="Hepar_II_III_C"/>
    <property type="match status" value="1"/>
</dbReference>
<evidence type="ECO:0000313" key="4">
    <source>
        <dbReference type="Proteomes" id="UP000216533"/>
    </source>
</evidence>
<dbReference type="InterPro" id="IPR006311">
    <property type="entry name" value="TAT_signal"/>
</dbReference>
<dbReference type="Gene3D" id="2.60.120.260">
    <property type="entry name" value="Galactose-binding domain-like"/>
    <property type="match status" value="1"/>
</dbReference>
<dbReference type="EMBL" id="NMVI01000016">
    <property type="protein sequence ID" value="OYN87534.1"/>
    <property type="molecule type" value="Genomic_DNA"/>
</dbReference>
<accession>A0A255E7L8</accession>
<comment type="caution">
    <text evidence="3">The sequence shown here is derived from an EMBL/GenBank/DDBJ whole genome shotgun (WGS) entry which is preliminary data.</text>
</comment>
<dbReference type="NCBIfam" id="TIGR01409">
    <property type="entry name" value="TAT_signal_seq"/>
    <property type="match status" value="1"/>
</dbReference>
<dbReference type="GO" id="GO:0016829">
    <property type="term" value="F:lyase activity"/>
    <property type="evidence" value="ECO:0007669"/>
    <property type="project" value="InterPro"/>
</dbReference>
<dbReference type="InterPro" id="IPR008929">
    <property type="entry name" value="Chondroitin_lyas"/>
</dbReference>
<evidence type="ECO:0000259" key="2">
    <source>
        <dbReference type="Pfam" id="PF07940"/>
    </source>
</evidence>
<feature type="domain" description="Heparinase II/III-like C-terminal" evidence="2">
    <location>
        <begin position="832"/>
        <end position="977"/>
    </location>
</feature>
<name>A0A255E7L8_9ACTN</name>
<dbReference type="SUPFAM" id="SSF48230">
    <property type="entry name" value="Chondroitin AC/alginate lyase"/>
    <property type="match status" value="1"/>
</dbReference>
<dbReference type="GO" id="GO:0030313">
    <property type="term" value="C:cell envelope"/>
    <property type="evidence" value="ECO:0007669"/>
    <property type="project" value="UniProtKB-SubCell"/>
</dbReference>
<dbReference type="Proteomes" id="UP000216533">
    <property type="component" value="Unassembled WGS sequence"/>
</dbReference>
<dbReference type="InterPro" id="IPR019546">
    <property type="entry name" value="TAT_signal_bac_arc"/>
</dbReference>
<organism evidence="3 4">
    <name type="scientific">Parenemella sanctibonifatiensis</name>
    <dbReference type="NCBI Taxonomy" id="2016505"/>
    <lineage>
        <taxon>Bacteria</taxon>
        <taxon>Bacillati</taxon>
        <taxon>Actinomycetota</taxon>
        <taxon>Actinomycetes</taxon>
        <taxon>Propionibacteriales</taxon>
        <taxon>Propionibacteriaceae</taxon>
        <taxon>Parenemella</taxon>
    </lineage>
</organism>
<dbReference type="PROSITE" id="PS51318">
    <property type="entry name" value="TAT"/>
    <property type="match status" value="1"/>
</dbReference>
<dbReference type="InterPro" id="IPR008964">
    <property type="entry name" value="Invasin/intimin_cell_adhesion"/>
</dbReference>
<gene>
    <name evidence="3" type="ORF">CGZ92_07450</name>
</gene>
<dbReference type="Gene3D" id="2.60.40.1080">
    <property type="match status" value="1"/>
</dbReference>
<reference evidence="3 4" key="1">
    <citation type="submission" date="2017-07" db="EMBL/GenBank/DDBJ databases">
        <title>Draft whole genome sequences of clinical Proprionibacteriaceae strains.</title>
        <authorList>
            <person name="Bernier A.-M."/>
            <person name="Bernard K."/>
            <person name="Domingo M.-C."/>
        </authorList>
    </citation>
    <scope>NUCLEOTIDE SEQUENCE [LARGE SCALE GENOMIC DNA]</scope>
    <source>
        <strain evidence="3 4">NML 160184</strain>
    </source>
</reference>
<dbReference type="SUPFAM" id="SSF49373">
    <property type="entry name" value="Invasin/intimin cell-adhesion fragments"/>
    <property type="match status" value="1"/>
</dbReference>
<dbReference type="InterPro" id="IPR012480">
    <property type="entry name" value="Hepar_II_III_C"/>
</dbReference>
<dbReference type="Gene3D" id="1.50.10.100">
    <property type="entry name" value="Chondroitin AC/alginate lyase"/>
    <property type="match status" value="1"/>
</dbReference>
<evidence type="ECO:0000256" key="1">
    <source>
        <dbReference type="ARBA" id="ARBA00004196"/>
    </source>
</evidence>
<sequence length="1375" mass="147457">MHGSPDPIPHHISRRAVLQASAAGAVAAGIGTGTAHAMSPTVPSQATPAPNSAEIVFARDTAFVGDHLTVPVRAYGADGILIPREALTATWSVSDTALATIDEAGVLTVLAAGSVTVSVELTNAGGLTASAELALEELVTHKTRSTIHTDEKRANAATNIANLAWAAGMRDAAVADAKPWLDLGPEKLWDLVPSQQIPRSYAKRSVEKLGCLNCGEAVHAFGNYPYTADPINDPWKITCPNCSMRFPTNDFAAYYQGGLDENGLFDADVARSHNEQLIADGGTGNLVNVEAPDKGADWGVDAGPGVMLDDGARYTPVAYYAHWQLWHSGGVLIRAVGALSQAYLLTGDVAYASTGIALLDRVADIYPDLNLDDWTYPDGYLNSNGNSSRGKAIGSIWETSGVRNFLLAYDAFYPALADGTADPVDSAVLAMLDERSNLMDKTNPARIRRNIEDGLLRQILPAVKRGEIRGNNGMHQATLAAAAVILDHLPETKEMMDFNFATGAVTGRKVEGGNMASIFVDLIDRDGSGNEGAPEYNSLWLGTFSTAASYLDGYQLEGLEPYDLFEHAKFRKLYDSQYPLTMISAYTPTVGDSAKTGNPGTTVNASHMTTAFNRYQDPVHAQVLFDANGGTTRGLRGGIFDADPDGLADQVQAVIDELGPRVETSNMLTGFGFAALRTGVRPDNPLPTRVEISAVDLPIVEQDQPTKYFESNGTVQFEATGVGDSITFEFTLEQAAEEHFLIDMWTAATYGKYSVQIDGTEINPSLSFQGSGAQTKPVGPVTLEPGTHTLTLTVVDATGGPKAGLRALVFGAQDPSDADPGTERGAWLYFGRNTGHGHKDTLNLGYHAYRMDLLADLGYPRYANSIDMHRKSLVMNTIAHNTVVVDKLRQDSQVVAKPLLFSQSDWAQVIDVDASTAYAQASEYRRTTFLVNTGENSSYLVDLFRVTGGSEHLFSFHAQESEAVESSAELTPQRDAAGEYVGSYAGPDVPYDDEVDDPTGQSYFFSVDRSAAAVDSPTITWSQVRDTWNVLGAGAHAPTDVSVRVRMLTSFDEVALADTEPPNNKPGNPERVRYLLAKRAAEKSLFTSVIEAYQGSETVTGAIPVEVTLADGTAAAEHEVRAVQVSLADGRTDLVVHALNADQTYRVGGRTFRGSAGVLRTGGEAEEVFVAGGSEFGPVYAQLPALTGTVDSFTEELRWENELRVSFDAHQAFRLTADDLVGRYLVAEHTGDRNAVYRIHAVRGWSEAGCVLDIDSQSPIQAYLDANDLDQGFRYDLVAGASFRIPLTATSATDGEAQLRAAVSHLNAAGELAPPAKAQLPKIIDEAATADSATRRQTQLRRFTAQLELRPVRQALSDAGYTLLKATAEGWAKQA</sequence>
<proteinExistence type="predicted"/>
<dbReference type="Gene3D" id="2.70.98.70">
    <property type="match status" value="1"/>
</dbReference>
<comment type="subcellular location">
    <subcellularLocation>
        <location evidence="1">Cell envelope</location>
    </subcellularLocation>
</comment>